<evidence type="ECO:0000313" key="1">
    <source>
        <dbReference type="EMBL" id="KXJ96453.1"/>
    </source>
</evidence>
<dbReference type="OrthoDB" id="376826at2759"/>
<reference evidence="2" key="1">
    <citation type="submission" date="2016-02" db="EMBL/GenBank/DDBJ databases">
        <title>Draft genome sequence of Microdochium bolleyi, a fungal endophyte of beachgrass.</title>
        <authorList>
            <consortium name="DOE Joint Genome Institute"/>
            <person name="David A.S."/>
            <person name="May G."/>
            <person name="Haridas S."/>
            <person name="Lim J."/>
            <person name="Wang M."/>
            <person name="Labutti K."/>
            <person name="Lipzen A."/>
            <person name="Barry K."/>
            <person name="Grigoriev I.V."/>
        </authorList>
    </citation>
    <scope>NUCLEOTIDE SEQUENCE [LARGE SCALE GENOMIC DNA]</scope>
    <source>
        <strain evidence="2">J235TASD1</strain>
    </source>
</reference>
<gene>
    <name evidence="1" type="ORF">Micbo1qcDRAFT_199266</name>
</gene>
<organism evidence="1 2">
    <name type="scientific">Microdochium bolleyi</name>
    <dbReference type="NCBI Taxonomy" id="196109"/>
    <lineage>
        <taxon>Eukaryota</taxon>
        <taxon>Fungi</taxon>
        <taxon>Dikarya</taxon>
        <taxon>Ascomycota</taxon>
        <taxon>Pezizomycotina</taxon>
        <taxon>Sordariomycetes</taxon>
        <taxon>Xylariomycetidae</taxon>
        <taxon>Xylariales</taxon>
        <taxon>Microdochiaceae</taxon>
        <taxon>Microdochium</taxon>
    </lineage>
</organism>
<evidence type="ECO:0000313" key="2">
    <source>
        <dbReference type="Proteomes" id="UP000070501"/>
    </source>
</evidence>
<accession>A0A136JH18</accession>
<dbReference type="InParanoid" id="A0A136JH18"/>
<dbReference type="STRING" id="196109.A0A136JH18"/>
<dbReference type="Pfam" id="PF17316">
    <property type="entry name" value="Perilipin_2"/>
    <property type="match status" value="1"/>
</dbReference>
<sequence>MSDHQVNGEVHPSSATLSHITGYPVVSDGLTYIKKNPYGQRSIELGGSAYEMFAKPVLPYLAKPYEYVSPYVKRADDLGEQTLSKIDQRVPALKKPTGELWADSKTLIFFPVHKGSEARDHVLSVYNSELKKIGGEGLVVNGKALVSAGLVITTETLTWVGDLLRAGQAKSKEAGNGAAQALN</sequence>
<dbReference type="AlphaFoldDB" id="A0A136JH18"/>
<keyword evidence="2" id="KW-1185">Reference proteome</keyword>
<evidence type="ECO:0008006" key="3">
    <source>
        <dbReference type="Google" id="ProtNLM"/>
    </source>
</evidence>
<dbReference type="EMBL" id="KQ964245">
    <property type="protein sequence ID" value="KXJ96453.1"/>
    <property type="molecule type" value="Genomic_DNA"/>
</dbReference>
<name>A0A136JH18_9PEZI</name>
<protein>
    <recommendedName>
        <fullName evidence="3">CAP20-like protein</fullName>
    </recommendedName>
</protein>
<proteinExistence type="predicted"/>
<dbReference type="Proteomes" id="UP000070501">
    <property type="component" value="Unassembled WGS sequence"/>
</dbReference>